<name>A0ACA9NJL6_9GLOM</name>
<feature type="non-terminal residue" evidence="1">
    <location>
        <position position="93"/>
    </location>
</feature>
<dbReference type="EMBL" id="CAJVPU010017480">
    <property type="protein sequence ID" value="CAG8659709.1"/>
    <property type="molecule type" value="Genomic_DNA"/>
</dbReference>
<proteinExistence type="predicted"/>
<keyword evidence="2" id="KW-1185">Reference proteome</keyword>
<gene>
    <name evidence="1" type="ORF">DHETER_LOCUS9693</name>
</gene>
<evidence type="ECO:0000313" key="2">
    <source>
        <dbReference type="Proteomes" id="UP000789702"/>
    </source>
</evidence>
<sequence>AVDNFVVGVAVPGVVVLGVVVLSVVVLGVVVTEAIVIGTNIEFSILVLLFTSSLVLRSVVFLVPLMLFWCFGKFFGRYGGDVIALGYSLVLHR</sequence>
<organism evidence="1 2">
    <name type="scientific">Dentiscutata heterogama</name>
    <dbReference type="NCBI Taxonomy" id="1316150"/>
    <lineage>
        <taxon>Eukaryota</taxon>
        <taxon>Fungi</taxon>
        <taxon>Fungi incertae sedis</taxon>
        <taxon>Mucoromycota</taxon>
        <taxon>Glomeromycotina</taxon>
        <taxon>Glomeromycetes</taxon>
        <taxon>Diversisporales</taxon>
        <taxon>Gigasporaceae</taxon>
        <taxon>Dentiscutata</taxon>
    </lineage>
</organism>
<reference evidence="1" key="1">
    <citation type="submission" date="2021-06" db="EMBL/GenBank/DDBJ databases">
        <authorList>
            <person name="Kallberg Y."/>
            <person name="Tangrot J."/>
            <person name="Rosling A."/>
        </authorList>
    </citation>
    <scope>NUCLEOTIDE SEQUENCE</scope>
    <source>
        <strain evidence="1">IL203A</strain>
    </source>
</reference>
<accession>A0ACA9NJL6</accession>
<protein>
    <submittedName>
        <fullName evidence="1">1374_t:CDS:1</fullName>
    </submittedName>
</protein>
<feature type="non-terminal residue" evidence="1">
    <location>
        <position position="1"/>
    </location>
</feature>
<comment type="caution">
    <text evidence="1">The sequence shown here is derived from an EMBL/GenBank/DDBJ whole genome shotgun (WGS) entry which is preliminary data.</text>
</comment>
<dbReference type="Proteomes" id="UP000789702">
    <property type="component" value="Unassembled WGS sequence"/>
</dbReference>
<evidence type="ECO:0000313" key="1">
    <source>
        <dbReference type="EMBL" id="CAG8659709.1"/>
    </source>
</evidence>